<evidence type="ECO:0000256" key="3">
    <source>
        <dbReference type="ARBA" id="ARBA00022553"/>
    </source>
</evidence>
<dbReference type="EMBL" id="LICA01000037">
    <property type="protein sequence ID" value="KRO96773.1"/>
    <property type="molecule type" value="Genomic_DNA"/>
</dbReference>
<dbReference type="InterPro" id="IPR001789">
    <property type="entry name" value="Sig_transdc_resp-reg_receiver"/>
</dbReference>
<evidence type="ECO:0000256" key="7">
    <source>
        <dbReference type="ARBA" id="ARBA00023163"/>
    </source>
</evidence>
<dbReference type="AlphaFoldDB" id="A0A0R2UBB2"/>
<dbReference type="InterPro" id="IPR039420">
    <property type="entry name" value="WalR-like"/>
</dbReference>
<dbReference type="InterPro" id="IPR016032">
    <property type="entry name" value="Sig_transdc_resp-reg_C-effctor"/>
</dbReference>
<evidence type="ECO:0008006" key="14">
    <source>
        <dbReference type="Google" id="ProtNLM"/>
    </source>
</evidence>
<dbReference type="InterPro" id="IPR001867">
    <property type="entry name" value="OmpR/PhoB-type_DNA-bd"/>
</dbReference>
<comment type="subcellular location">
    <subcellularLocation>
        <location evidence="1">Cytoplasm</location>
    </subcellularLocation>
</comment>
<evidence type="ECO:0000256" key="9">
    <source>
        <dbReference type="PROSITE-ProRule" id="PRU01091"/>
    </source>
</evidence>
<dbReference type="CDD" id="cd00383">
    <property type="entry name" value="trans_reg_C"/>
    <property type="match status" value="1"/>
</dbReference>
<dbReference type="Proteomes" id="UP000051213">
    <property type="component" value="Unassembled WGS sequence"/>
</dbReference>
<dbReference type="GO" id="GO:0005829">
    <property type="term" value="C:cytosol"/>
    <property type="evidence" value="ECO:0007669"/>
    <property type="project" value="TreeGrafter"/>
</dbReference>
<dbReference type="Pfam" id="PF00072">
    <property type="entry name" value="Response_reg"/>
    <property type="match status" value="1"/>
</dbReference>
<comment type="caution">
    <text evidence="12">The sequence shown here is derived from an EMBL/GenBank/DDBJ whole genome shotgun (WGS) entry which is preliminary data.</text>
</comment>
<evidence type="ECO:0000256" key="5">
    <source>
        <dbReference type="ARBA" id="ARBA00023015"/>
    </source>
</evidence>
<keyword evidence="6 9" id="KW-0238">DNA-binding</keyword>
<dbReference type="FunFam" id="1.10.10.10:FF:000099">
    <property type="entry name" value="Two-component system response regulator TorR"/>
    <property type="match status" value="1"/>
</dbReference>
<gene>
    <name evidence="12" type="ORF">ABS24_08470</name>
</gene>
<organism evidence="12 13">
    <name type="scientific">SAR92 bacterium BACL26 MAG-121220-bin70</name>
    <dbReference type="NCBI Taxonomy" id="1655626"/>
    <lineage>
        <taxon>Bacteria</taxon>
        <taxon>Pseudomonadati</taxon>
        <taxon>Pseudomonadota</taxon>
        <taxon>Gammaproteobacteria</taxon>
        <taxon>Cellvibrionales</taxon>
        <taxon>Porticoccaceae</taxon>
        <taxon>SAR92 clade</taxon>
    </lineage>
</organism>
<keyword evidence="2" id="KW-0963">Cytoplasm</keyword>
<dbReference type="Gene3D" id="6.10.250.690">
    <property type="match status" value="1"/>
</dbReference>
<reference evidence="12 13" key="1">
    <citation type="submission" date="2015-10" db="EMBL/GenBank/DDBJ databases">
        <title>Metagenome-Assembled Genomes uncover a global brackish microbiome.</title>
        <authorList>
            <person name="Hugerth L.W."/>
            <person name="Larsson J."/>
            <person name="Alneberg J."/>
            <person name="Lindh M.V."/>
            <person name="Legrand C."/>
            <person name="Pinhassi J."/>
            <person name="Andersson A.F."/>
        </authorList>
    </citation>
    <scope>NUCLEOTIDE SEQUENCE [LARGE SCALE GENOMIC DNA]</scope>
    <source>
        <strain evidence="12">BACL26 MAG-121220-bin70</strain>
    </source>
</reference>
<evidence type="ECO:0000259" key="11">
    <source>
        <dbReference type="PROSITE" id="PS51755"/>
    </source>
</evidence>
<evidence type="ECO:0000256" key="1">
    <source>
        <dbReference type="ARBA" id="ARBA00004496"/>
    </source>
</evidence>
<keyword evidence="4" id="KW-0902">Two-component regulatory system</keyword>
<dbReference type="SUPFAM" id="SSF52172">
    <property type="entry name" value="CheY-like"/>
    <property type="match status" value="1"/>
</dbReference>
<dbReference type="PANTHER" id="PTHR48111:SF58">
    <property type="entry name" value="TORCAD OPERON TRANSCRIPTIONAL REGULATORY PROTEIN TORR"/>
    <property type="match status" value="1"/>
</dbReference>
<accession>A0A0R2UBB2</accession>
<dbReference type="PANTHER" id="PTHR48111">
    <property type="entry name" value="REGULATOR OF RPOS"/>
    <property type="match status" value="1"/>
</dbReference>
<dbReference type="SUPFAM" id="SSF46894">
    <property type="entry name" value="C-terminal effector domain of the bipartite response regulators"/>
    <property type="match status" value="1"/>
</dbReference>
<dbReference type="InterPro" id="IPR036388">
    <property type="entry name" value="WH-like_DNA-bd_sf"/>
</dbReference>
<feature type="modified residue" description="4-aspartylphosphate" evidence="8">
    <location>
        <position position="57"/>
    </location>
</feature>
<dbReference type="Gene3D" id="3.40.50.2300">
    <property type="match status" value="1"/>
</dbReference>
<dbReference type="SMART" id="SM00862">
    <property type="entry name" value="Trans_reg_C"/>
    <property type="match status" value="1"/>
</dbReference>
<name>A0A0R2UBB2_9GAMM</name>
<feature type="DNA-binding region" description="OmpR/PhoB-type" evidence="9">
    <location>
        <begin position="138"/>
        <end position="238"/>
    </location>
</feature>
<feature type="domain" description="Response regulatory" evidence="10">
    <location>
        <begin position="8"/>
        <end position="121"/>
    </location>
</feature>
<dbReference type="Gene3D" id="1.10.10.10">
    <property type="entry name" value="Winged helix-like DNA-binding domain superfamily/Winged helix DNA-binding domain"/>
    <property type="match status" value="1"/>
</dbReference>
<dbReference type="SMART" id="SM00448">
    <property type="entry name" value="REC"/>
    <property type="match status" value="1"/>
</dbReference>
<dbReference type="PROSITE" id="PS51755">
    <property type="entry name" value="OMPR_PHOB"/>
    <property type="match status" value="1"/>
</dbReference>
<keyword evidence="5" id="KW-0805">Transcription regulation</keyword>
<dbReference type="PROSITE" id="PS50110">
    <property type="entry name" value="RESPONSE_REGULATORY"/>
    <property type="match status" value="1"/>
</dbReference>
<evidence type="ECO:0000256" key="2">
    <source>
        <dbReference type="ARBA" id="ARBA00022490"/>
    </source>
</evidence>
<dbReference type="GO" id="GO:0000156">
    <property type="term" value="F:phosphorelay response regulator activity"/>
    <property type="evidence" value="ECO:0007669"/>
    <property type="project" value="TreeGrafter"/>
</dbReference>
<dbReference type="Pfam" id="PF00486">
    <property type="entry name" value="Trans_reg_C"/>
    <property type="match status" value="1"/>
</dbReference>
<dbReference type="InterPro" id="IPR011006">
    <property type="entry name" value="CheY-like_superfamily"/>
</dbReference>
<feature type="domain" description="OmpR/PhoB-type" evidence="11">
    <location>
        <begin position="138"/>
        <end position="238"/>
    </location>
</feature>
<dbReference type="GO" id="GO:0000976">
    <property type="term" value="F:transcription cis-regulatory region binding"/>
    <property type="evidence" value="ECO:0007669"/>
    <property type="project" value="TreeGrafter"/>
</dbReference>
<keyword evidence="3 8" id="KW-0597">Phosphoprotein</keyword>
<proteinExistence type="predicted"/>
<keyword evidence="7" id="KW-0804">Transcription</keyword>
<evidence type="ECO:0000256" key="6">
    <source>
        <dbReference type="ARBA" id="ARBA00023125"/>
    </source>
</evidence>
<sequence length="243" mass="27818">MEETKQSAVLIVEDEPASLNLLASYFTAENYIVYKAGSSDQAEKLFSEKVIDIILMDIKIPGRTGLELTREFRSRSGVGIILVTQKDDDIDKIVGLELGADDYVTKPYNPRELIVRVRNLLERVKYRSSVGNNNFADVKTVQFGEWTLHIGKRVLHNNDGDEARLTEGEFQLISTLIQHTGYVLNRDQIMNHMKRRDWFPTDRTIDVMIARIRKKLGDDRTHPKFINTAHGTGYIFVADVVYK</sequence>
<protein>
    <recommendedName>
        <fullName evidence="14">Two-component system response regulator</fullName>
    </recommendedName>
</protein>
<dbReference type="GO" id="GO:0006355">
    <property type="term" value="P:regulation of DNA-templated transcription"/>
    <property type="evidence" value="ECO:0007669"/>
    <property type="project" value="InterPro"/>
</dbReference>
<evidence type="ECO:0000259" key="10">
    <source>
        <dbReference type="PROSITE" id="PS50110"/>
    </source>
</evidence>
<evidence type="ECO:0000313" key="13">
    <source>
        <dbReference type="Proteomes" id="UP000051213"/>
    </source>
</evidence>
<evidence type="ECO:0000313" key="12">
    <source>
        <dbReference type="EMBL" id="KRO96773.1"/>
    </source>
</evidence>
<dbReference type="GO" id="GO:0032993">
    <property type="term" value="C:protein-DNA complex"/>
    <property type="evidence" value="ECO:0007669"/>
    <property type="project" value="TreeGrafter"/>
</dbReference>
<evidence type="ECO:0000256" key="8">
    <source>
        <dbReference type="PROSITE-ProRule" id="PRU00169"/>
    </source>
</evidence>
<evidence type="ECO:0000256" key="4">
    <source>
        <dbReference type="ARBA" id="ARBA00023012"/>
    </source>
</evidence>